<reference evidence="1" key="1">
    <citation type="submission" date="2021-06" db="EMBL/GenBank/DDBJ databases">
        <authorList>
            <person name="Kallberg Y."/>
            <person name="Tangrot J."/>
            <person name="Rosling A."/>
        </authorList>
    </citation>
    <scope>NUCLEOTIDE SEQUENCE</scope>
    <source>
        <strain evidence="1">IL203A</strain>
    </source>
</reference>
<feature type="non-terminal residue" evidence="1">
    <location>
        <position position="70"/>
    </location>
</feature>
<dbReference type="EMBL" id="CAJVPU010015238">
    <property type="protein sequence ID" value="CAG8645506.1"/>
    <property type="molecule type" value="Genomic_DNA"/>
</dbReference>
<dbReference type="Proteomes" id="UP000789702">
    <property type="component" value="Unassembled WGS sequence"/>
</dbReference>
<evidence type="ECO:0000313" key="1">
    <source>
        <dbReference type="EMBL" id="CAG8645506.1"/>
    </source>
</evidence>
<evidence type="ECO:0000313" key="2">
    <source>
        <dbReference type="Proteomes" id="UP000789702"/>
    </source>
</evidence>
<proteinExistence type="predicted"/>
<keyword evidence="2" id="KW-1185">Reference proteome</keyword>
<comment type="caution">
    <text evidence="1">The sequence shown here is derived from an EMBL/GenBank/DDBJ whole genome shotgun (WGS) entry which is preliminary data.</text>
</comment>
<sequence length="70" mass="8179">MSPESKGVEEIINKENITKIYYGEFKNFEKISDVGYFYISKAEWKKCEINVAVKAVKDVKGRFNQILIQE</sequence>
<name>A0ACA9NBN8_9GLOM</name>
<gene>
    <name evidence="1" type="ORF">DHETER_LOCUS9043</name>
</gene>
<accession>A0ACA9NBN8</accession>
<organism evidence="1 2">
    <name type="scientific">Dentiscutata heterogama</name>
    <dbReference type="NCBI Taxonomy" id="1316150"/>
    <lineage>
        <taxon>Eukaryota</taxon>
        <taxon>Fungi</taxon>
        <taxon>Fungi incertae sedis</taxon>
        <taxon>Mucoromycota</taxon>
        <taxon>Glomeromycotina</taxon>
        <taxon>Glomeromycetes</taxon>
        <taxon>Diversisporales</taxon>
        <taxon>Gigasporaceae</taxon>
        <taxon>Dentiscutata</taxon>
    </lineage>
</organism>
<protein>
    <submittedName>
        <fullName evidence="1">6395_t:CDS:1</fullName>
    </submittedName>
</protein>